<sequence length="278" mass="31275">MEILLRLDSPTWLVRAAAVCRRWLRRASDPAFLGRFRALCPPRILGLHVQSGSCAPRFLAVPQPLDLAAASRRALQVLTPSVGTHRFRSAYLWDCRNGRLLVKIYDWPDGVYIVRSLLNQVPDVTLPAPPEPNEFFKGCRSKRMLLLEDDGDVTSCLSLTLSIDAPEVLAEFSILQSGVWGILQRAEIELEMVSGEGLPLQIMHSQKLVVGKKLYMLTYKFILALDLSTNSFFIVNLPDGPGNNTLSHAEQSGLYLINVREFELRIWYVAMCLVSYVM</sequence>
<evidence type="ECO:0000259" key="2">
    <source>
        <dbReference type="Pfam" id="PF23635"/>
    </source>
</evidence>
<feature type="domain" description="F-box" evidence="1">
    <location>
        <begin position="2"/>
        <end position="31"/>
    </location>
</feature>
<dbReference type="SUPFAM" id="SSF81383">
    <property type="entry name" value="F-box domain"/>
    <property type="match status" value="1"/>
</dbReference>
<dbReference type="Pfam" id="PF23635">
    <property type="entry name" value="Beta-prop_AT5G49610-like"/>
    <property type="match status" value="1"/>
</dbReference>
<proteinExistence type="predicted"/>
<dbReference type="Pfam" id="PF12937">
    <property type="entry name" value="F-box-like"/>
    <property type="match status" value="1"/>
</dbReference>
<dbReference type="EMBL" id="BQKI01000001">
    <property type="protein sequence ID" value="GJM84928.1"/>
    <property type="molecule type" value="Genomic_DNA"/>
</dbReference>
<organism evidence="3 4">
    <name type="scientific">Eleusine coracana subsp. coracana</name>
    <dbReference type="NCBI Taxonomy" id="191504"/>
    <lineage>
        <taxon>Eukaryota</taxon>
        <taxon>Viridiplantae</taxon>
        <taxon>Streptophyta</taxon>
        <taxon>Embryophyta</taxon>
        <taxon>Tracheophyta</taxon>
        <taxon>Spermatophyta</taxon>
        <taxon>Magnoliopsida</taxon>
        <taxon>Liliopsida</taxon>
        <taxon>Poales</taxon>
        <taxon>Poaceae</taxon>
        <taxon>PACMAD clade</taxon>
        <taxon>Chloridoideae</taxon>
        <taxon>Cynodonteae</taxon>
        <taxon>Eleusininae</taxon>
        <taxon>Eleusine</taxon>
    </lineage>
</organism>
<name>A0AAV5BEG5_ELECO</name>
<comment type="caution">
    <text evidence="3">The sequence shown here is derived from an EMBL/GenBank/DDBJ whole genome shotgun (WGS) entry which is preliminary data.</text>
</comment>
<dbReference type="InterPro" id="IPR001810">
    <property type="entry name" value="F-box_dom"/>
</dbReference>
<reference evidence="3" key="1">
    <citation type="journal article" date="2018" name="DNA Res.">
        <title>Multiple hybrid de novo genome assembly of finger millet, an orphan allotetraploid crop.</title>
        <authorList>
            <person name="Hatakeyama M."/>
            <person name="Aluri S."/>
            <person name="Balachadran M.T."/>
            <person name="Sivarajan S.R."/>
            <person name="Patrignani A."/>
            <person name="Gruter S."/>
            <person name="Poveda L."/>
            <person name="Shimizu-Inatsugi R."/>
            <person name="Baeten J."/>
            <person name="Francoijs K.J."/>
            <person name="Nataraja K.N."/>
            <person name="Reddy Y.A.N."/>
            <person name="Phadnis S."/>
            <person name="Ravikumar R.L."/>
            <person name="Schlapbach R."/>
            <person name="Sreeman S.M."/>
            <person name="Shimizu K.K."/>
        </authorList>
    </citation>
    <scope>NUCLEOTIDE SEQUENCE</scope>
</reference>
<feature type="domain" description="F-box protein AT5G49610-like beta-propeller" evidence="2">
    <location>
        <begin position="92"/>
        <end position="270"/>
    </location>
</feature>
<dbReference type="InterPro" id="IPR056594">
    <property type="entry name" value="AT5G49610-like_b-prop"/>
</dbReference>
<accession>A0AAV5BEG5</accession>
<reference evidence="3" key="2">
    <citation type="submission" date="2021-12" db="EMBL/GenBank/DDBJ databases">
        <title>Resequencing data analysis of finger millet.</title>
        <authorList>
            <person name="Hatakeyama M."/>
            <person name="Aluri S."/>
            <person name="Balachadran M.T."/>
            <person name="Sivarajan S.R."/>
            <person name="Poveda L."/>
            <person name="Shimizu-Inatsugi R."/>
            <person name="Schlapbach R."/>
            <person name="Sreeman S.M."/>
            <person name="Shimizu K.K."/>
        </authorList>
    </citation>
    <scope>NUCLEOTIDE SEQUENCE</scope>
</reference>
<dbReference type="AlphaFoldDB" id="A0AAV5BEG5"/>
<keyword evidence="4" id="KW-1185">Reference proteome</keyword>
<dbReference type="Proteomes" id="UP001054889">
    <property type="component" value="Unassembled WGS sequence"/>
</dbReference>
<evidence type="ECO:0000313" key="3">
    <source>
        <dbReference type="EMBL" id="GJM84928.1"/>
    </source>
</evidence>
<evidence type="ECO:0000259" key="1">
    <source>
        <dbReference type="Pfam" id="PF12937"/>
    </source>
</evidence>
<gene>
    <name evidence="3" type="primary">ga00643</name>
    <name evidence="3" type="ORF">PR202_ga00643</name>
</gene>
<protein>
    <recommendedName>
        <fullName evidence="5">F-box domain-containing protein</fullName>
    </recommendedName>
</protein>
<dbReference type="InterPro" id="IPR036047">
    <property type="entry name" value="F-box-like_dom_sf"/>
</dbReference>
<evidence type="ECO:0000313" key="4">
    <source>
        <dbReference type="Proteomes" id="UP001054889"/>
    </source>
</evidence>
<dbReference type="PANTHER" id="PTHR33207">
    <property type="entry name" value="F-BOX DOMAIN CONTAINING PROTEIN-RELATED"/>
    <property type="match status" value="1"/>
</dbReference>
<evidence type="ECO:0008006" key="5">
    <source>
        <dbReference type="Google" id="ProtNLM"/>
    </source>
</evidence>